<sequence length="112" mass="12833">MSGFQSLRRIYSFIRACGMFQASPEALLVVRCPIGRPTAQRTERRAVNVQIPDQVRATAVFEMLHDVVALGHVYRKWSAPILNKVIIYSSSLRNCLIQLYNIVTFMLLMVFE</sequence>
<name>A0AAD9MUB5_9ANNE</name>
<protein>
    <submittedName>
        <fullName evidence="1">Uncharacterized protein</fullName>
    </submittedName>
</protein>
<organism evidence="1 2">
    <name type="scientific">Paralvinella palmiformis</name>
    <dbReference type="NCBI Taxonomy" id="53620"/>
    <lineage>
        <taxon>Eukaryota</taxon>
        <taxon>Metazoa</taxon>
        <taxon>Spiralia</taxon>
        <taxon>Lophotrochozoa</taxon>
        <taxon>Annelida</taxon>
        <taxon>Polychaeta</taxon>
        <taxon>Sedentaria</taxon>
        <taxon>Canalipalpata</taxon>
        <taxon>Terebellida</taxon>
        <taxon>Terebelliformia</taxon>
        <taxon>Alvinellidae</taxon>
        <taxon>Paralvinella</taxon>
    </lineage>
</organism>
<dbReference type="Proteomes" id="UP001208570">
    <property type="component" value="Unassembled WGS sequence"/>
</dbReference>
<reference evidence="1" key="1">
    <citation type="journal article" date="2023" name="Mol. Biol. Evol.">
        <title>Third-Generation Sequencing Reveals the Adaptive Role of the Epigenome in Three Deep-Sea Polychaetes.</title>
        <authorList>
            <person name="Perez M."/>
            <person name="Aroh O."/>
            <person name="Sun Y."/>
            <person name="Lan Y."/>
            <person name="Juniper S.K."/>
            <person name="Young C.R."/>
            <person name="Angers B."/>
            <person name="Qian P.Y."/>
        </authorList>
    </citation>
    <scope>NUCLEOTIDE SEQUENCE</scope>
    <source>
        <strain evidence="1">P08H-3</strain>
    </source>
</reference>
<proteinExistence type="predicted"/>
<dbReference type="EMBL" id="JAODUP010000661">
    <property type="protein sequence ID" value="KAK2145720.1"/>
    <property type="molecule type" value="Genomic_DNA"/>
</dbReference>
<evidence type="ECO:0000313" key="2">
    <source>
        <dbReference type="Proteomes" id="UP001208570"/>
    </source>
</evidence>
<comment type="caution">
    <text evidence="1">The sequence shown here is derived from an EMBL/GenBank/DDBJ whole genome shotgun (WGS) entry which is preliminary data.</text>
</comment>
<evidence type="ECO:0000313" key="1">
    <source>
        <dbReference type="EMBL" id="KAK2145720.1"/>
    </source>
</evidence>
<keyword evidence="2" id="KW-1185">Reference proteome</keyword>
<accession>A0AAD9MUB5</accession>
<dbReference type="AlphaFoldDB" id="A0AAD9MUB5"/>
<gene>
    <name evidence="1" type="ORF">LSH36_661g01025</name>
</gene>